<dbReference type="EMBL" id="QMPZ01000056">
    <property type="protein sequence ID" value="RLE09214.1"/>
    <property type="molecule type" value="Genomic_DNA"/>
</dbReference>
<evidence type="ECO:0000313" key="2">
    <source>
        <dbReference type="EMBL" id="RLE09214.1"/>
    </source>
</evidence>
<dbReference type="AlphaFoldDB" id="A0A497E4L6"/>
<accession>A0A497E4L6</accession>
<reference evidence="2 3" key="1">
    <citation type="submission" date="2018-06" db="EMBL/GenBank/DDBJ databases">
        <title>Extensive metabolic versatility and redundancy in microbially diverse, dynamic hydrothermal sediments.</title>
        <authorList>
            <person name="Dombrowski N."/>
            <person name="Teske A."/>
            <person name="Baker B.J."/>
        </authorList>
    </citation>
    <scope>NUCLEOTIDE SEQUENCE [LARGE SCALE GENOMIC DNA]</scope>
    <source>
        <strain evidence="2">B47_G16</strain>
    </source>
</reference>
<keyword evidence="1" id="KW-1133">Transmembrane helix</keyword>
<evidence type="ECO:0000313" key="3">
    <source>
        <dbReference type="Proteomes" id="UP000279422"/>
    </source>
</evidence>
<sequence length="97" mass="10925">MEQKKRTINWGSIGIIVAILVLAASIFFTGMRVSNTVKVNIQDLRSTIKEEIAEDLRKEVISLIYAFRSSSMANRQISAEDIKKGYQFAQQVLSGMK</sequence>
<comment type="caution">
    <text evidence="2">The sequence shown here is derived from an EMBL/GenBank/DDBJ whole genome shotgun (WGS) entry which is preliminary data.</text>
</comment>
<protein>
    <submittedName>
        <fullName evidence="2">Uncharacterized protein</fullName>
    </submittedName>
</protein>
<dbReference type="Proteomes" id="UP000279422">
    <property type="component" value="Unassembled WGS sequence"/>
</dbReference>
<feature type="transmembrane region" description="Helical" evidence="1">
    <location>
        <begin position="7"/>
        <end position="28"/>
    </location>
</feature>
<name>A0A497E4L6_UNCAE</name>
<keyword evidence="1" id="KW-0812">Transmembrane</keyword>
<keyword evidence="1" id="KW-0472">Membrane</keyword>
<proteinExistence type="predicted"/>
<organism evidence="2 3">
    <name type="scientific">Aerophobetes bacterium</name>
    <dbReference type="NCBI Taxonomy" id="2030807"/>
    <lineage>
        <taxon>Bacteria</taxon>
        <taxon>Candidatus Aerophobota</taxon>
    </lineage>
</organism>
<gene>
    <name evidence="2" type="ORF">DRJ00_04785</name>
</gene>
<evidence type="ECO:0000256" key="1">
    <source>
        <dbReference type="SAM" id="Phobius"/>
    </source>
</evidence>